<keyword evidence="1" id="KW-0812">Transmembrane</keyword>
<name>A0AAD4LSS5_9BRYO</name>
<organism evidence="2 3">
    <name type="scientific">Sphagnum magellanicum</name>
    <dbReference type="NCBI Taxonomy" id="128215"/>
    <lineage>
        <taxon>Eukaryota</taxon>
        <taxon>Viridiplantae</taxon>
        <taxon>Streptophyta</taxon>
        <taxon>Embryophyta</taxon>
        <taxon>Bryophyta</taxon>
        <taxon>Sphagnophytina</taxon>
        <taxon>Sphagnopsida</taxon>
        <taxon>Sphagnales</taxon>
        <taxon>Sphagnaceae</taxon>
        <taxon>Sphagnum</taxon>
    </lineage>
</organism>
<dbReference type="EMBL" id="MU273449">
    <property type="protein sequence ID" value="KAH9530394.1"/>
    <property type="molecule type" value="Genomic_DNA"/>
</dbReference>
<accession>A0AAD4LSS5</accession>
<protein>
    <submittedName>
        <fullName evidence="2">Uncharacterized protein</fullName>
    </submittedName>
</protein>
<dbReference type="Proteomes" id="UP000828922">
    <property type="component" value="Unassembled WGS sequence"/>
</dbReference>
<gene>
    <name evidence="2" type="ORF">CY35_U000800</name>
</gene>
<evidence type="ECO:0000313" key="2">
    <source>
        <dbReference type="EMBL" id="KAH9530394.1"/>
    </source>
</evidence>
<sequence>MKKEGSVLMLGVAGLLSFSNSLDKLGMHIAPSIVVFAAFQRILMAIPVVIYLAFTSPSSFAHLYSHFPTMVTISICECVAIMYYLKSLETLLVSYTIARREVLRRRCKSSGGANFEHCVFLPYTRCCAP</sequence>
<feature type="transmembrane region" description="Helical" evidence="1">
    <location>
        <begin position="31"/>
        <end position="54"/>
    </location>
</feature>
<keyword evidence="1" id="KW-1133">Transmembrane helix</keyword>
<keyword evidence="3" id="KW-1185">Reference proteome</keyword>
<evidence type="ECO:0000256" key="1">
    <source>
        <dbReference type="SAM" id="Phobius"/>
    </source>
</evidence>
<dbReference type="AlphaFoldDB" id="A0AAD4LSS5"/>
<dbReference type="EMBL" id="MU273449">
    <property type="protein sequence ID" value="KAH9530392.1"/>
    <property type="molecule type" value="Genomic_DNA"/>
</dbReference>
<dbReference type="EMBL" id="MU273449">
    <property type="protein sequence ID" value="KAH9530393.1"/>
    <property type="molecule type" value="Genomic_DNA"/>
</dbReference>
<feature type="transmembrane region" description="Helical" evidence="1">
    <location>
        <begin position="66"/>
        <end position="85"/>
    </location>
</feature>
<proteinExistence type="predicted"/>
<comment type="caution">
    <text evidence="2">The sequence shown here is derived from an EMBL/GenBank/DDBJ whole genome shotgun (WGS) entry which is preliminary data.</text>
</comment>
<reference evidence="2" key="1">
    <citation type="submission" date="2022-01" db="EMBL/GenBank/DDBJ databases">
        <title>WGS assembly of Sphagnum magellanicum.</title>
        <authorList>
            <person name="Barry K."/>
            <person name="Liang S."/>
            <person name="Shu S."/>
            <person name="Plott C."/>
            <person name="Grimwood J."/>
            <person name="Healey A."/>
        </authorList>
    </citation>
    <scope>NUCLEOTIDE SEQUENCE</scope>
    <source>
        <strain evidence="2">Gp0060578</strain>
    </source>
</reference>
<dbReference type="EMBL" id="MU273449">
    <property type="protein sequence ID" value="KAH9530395.1"/>
    <property type="molecule type" value="Genomic_DNA"/>
</dbReference>
<evidence type="ECO:0000313" key="3">
    <source>
        <dbReference type="Proteomes" id="UP000828922"/>
    </source>
</evidence>
<keyword evidence="1" id="KW-0472">Membrane</keyword>